<evidence type="ECO:0000313" key="2">
    <source>
        <dbReference type="Proteomes" id="UP000237000"/>
    </source>
</evidence>
<gene>
    <name evidence="1" type="ORF">TorRG33x02_270170</name>
</gene>
<sequence length="121" mass="12657">MSEHKVLLQLNCCSGLGASCPDSEFALGSMSEHEVLWSLNCCSGPGTLSPDIEIAPGGKGATASAPPVDAFVGGAHHLYLCLVNVSARLFATVDELADRPQHGILDFLLLVEMFAVGLMSQ</sequence>
<reference evidence="2" key="1">
    <citation type="submission" date="2016-06" db="EMBL/GenBank/DDBJ databases">
        <title>Parallel loss of symbiosis genes in relatives of nitrogen-fixing non-legume Parasponia.</title>
        <authorList>
            <person name="Van Velzen R."/>
            <person name="Holmer R."/>
            <person name="Bu F."/>
            <person name="Rutten L."/>
            <person name="Van Zeijl A."/>
            <person name="Liu W."/>
            <person name="Santuari L."/>
            <person name="Cao Q."/>
            <person name="Sharma T."/>
            <person name="Shen D."/>
            <person name="Roswanjaya Y."/>
            <person name="Wardhani T."/>
            <person name="Kalhor M.S."/>
            <person name="Jansen J."/>
            <person name="Van den Hoogen J."/>
            <person name="Gungor B."/>
            <person name="Hartog M."/>
            <person name="Hontelez J."/>
            <person name="Verver J."/>
            <person name="Yang W.-C."/>
            <person name="Schijlen E."/>
            <person name="Repin R."/>
            <person name="Schilthuizen M."/>
            <person name="Schranz E."/>
            <person name="Heidstra R."/>
            <person name="Miyata K."/>
            <person name="Fedorova E."/>
            <person name="Kohlen W."/>
            <person name="Bisseling T."/>
            <person name="Smit S."/>
            <person name="Geurts R."/>
        </authorList>
    </citation>
    <scope>NUCLEOTIDE SEQUENCE [LARGE SCALE GENOMIC DNA]</scope>
    <source>
        <strain evidence="2">cv. RG33-2</strain>
    </source>
</reference>
<organism evidence="1 2">
    <name type="scientific">Trema orientale</name>
    <name type="common">Charcoal tree</name>
    <name type="synonym">Celtis orientalis</name>
    <dbReference type="NCBI Taxonomy" id="63057"/>
    <lineage>
        <taxon>Eukaryota</taxon>
        <taxon>Viridiplantae</taxon>
        <taxon>Streptophyta</taxon>
        <taxon>Embryophyta</taxon>
        <taxon>Tracheophyta</taxon>
        <taxon>Spermatophyta</taxon>
        <taxon>Magnoliopsida</taxon>
        <taxon>eudicotyledons</taxon>
        <taxon>Gunneridae</taxon>
        <taxon>Pentapetalae</taxon>
        <taxon>rosids</taxon>
        <taxon>fabids</taxon>
        <taxon>Rosales</taxon>
        <taxon>Cannabaceae</taxon>
        <taxon>Trema</taxon>
    </lineage>
</organism>
<dbReference type="Proteomes" id="UP000237000">
    <property type="component" value="Unassembled WGS sequence"/>
</dbReference>
<evidence type="ECO:0000313" key="1">
    <source>
        <dbReference type="EMBL" id="PON65646.1"/>
    </source>
</evidence>
<dbReference type="EMBL" id="JXTC01000318">
    <property type="protein sequence ID" value="PON65646.1"/>
    <property type="molecule type" value="Genomic_DNA"/>
</dbReference>
<accession>A0A2P5CX83</accession>
<name>A0A2P5CX83_TREOI</name>
<dbReference type="AlphaFoldDB" id="A0A2P5CX83"/>
<proteinExistence type="predicted"/>
<dbReference type="OrthoDB" id="10292218at2759"/>
<comment type="caution">
    <text evidence="1">The sequence shown here is derived from an EMBL/GenBank/DDBJ whole genome shotgun (WGS) entry which is preliminary data.</text>
</comment>
<dbReference type="InParanoid" id="A0A2P5CX83"/>
<keyword evidence="2" id="KW-1185">Reference proteome</keyword>
<protein>
    <submittedName>
        <fullName evidence="1">Uncharacterized protein</fullName>
    </submittedName>
</protein>
<dbReference type="PROSITE" id="PS51257">
    <property type="entry name" value="PROKAR_LIPOPROTEIN"/>
    <property type="match status" value="1"/>
</dbReference>